<reference evidence="1 2" key="1">
    <citation type="submission" date="2016-06" db="EMBL/GenBank/DDBJ databases">
        <title>Comparative genomics of the ectomycorrhizal sister species Rhizopogon vinicolor and Rhizopogon vesiculosus (Basidiomycota: Boletales) reveals a divergence of the mating type B locus.</title>
        <authorList>
            <consortium name="DOE Joint Genome Institute"/>
            <person name="Mujic A.B."/>
            <person name="Kuo A."/>
            <person name="Tritt A."/>
            <person name="Lipzen A."/>
            <person name="Chen C."/>
            <person name="Johnson J."/>
            <person name="Sharma A."/>
            <person name="Barry K."/>
            <person name="Grigoriev I.V."/>
            <person name="Spatafora J.W."/>
        </authorList>
    </citation>
    <scope>NUCLEOTIDE SEQUENCE [LARGE SCALE GENOMIC DNA]</scope>
    <source>
        <strain evidence="1 2">AM-OR11-026</strain>
    </source>
</reference>
<gene>
    <name evidence="1" type="ORF">K503DRAFT_705183</name>
</gene>
<dbReference type="OrthoDB" id="3157803at2759"/>
<feature type="non-terminal residue" evidence="1">
    <location>
        <position position="1"/>
    </location>
</feature>
<sequence length="63" mass="7201">VIMADKVMFRNCLVAMQPSATKLDLPLTHDIMTYVHNSFIDFFSKLKSDIQVCFLLYSTPTPC</sequence>
<protein>
    <submittedName>
        <fullName evidence="1">Uncharacterized protein</fullName>
    </submittedName>
</protein>
<name>A0A1B7MD39_9AGAM</name>
<accession>A0A1B7MD39</accession>
<dbReference type="AlphaFoldDB" id="A0A1B7MD39"/>
<proteinExistence type="predicted"/>
<dbReference type="EMBL" id="KV450362">
    <property type="protein sequence ID" value="OAX30508.1"/>
    <property type="molecule type" value="Genomic_DNA"/>
</dbReference>
<evidence type="ECO:0000313" key="2">
    <source>
        <dbReference type="Proteomes" id="UP000092154"/>
    </source>
</evidence>
<organism evidence="1 2">
    <name type="scientific">Rhizopogon vinicolor AM-OR11-026</name>
    <dbReference type="NCBI Taxonomy" id="1314800"/>
    <lineage>
        <taxon>Eukaryota</taxon>
        <taxon>Fungi</taxon>
        <taxon>Dikarya</taxon>
        <taxon>Basidiomycota</taxon>
        <taxon>Agaricomycotina</taxon>
        <taxon>Agaricomycetes</taxon>
        <taxon>Agaricomycetidae</taxon>
        <taxon>Boletales</taxon>
        <taxon>Suillineae</taxon>
        <taxon>Rhizopogonaceae</taxon>
        <taxon>Rhizopogon</taxon>
    </lineage>
</organism>
<keyword evidence="2" id="KW-1185">Reference proteome</keyword>
<dbReference type="InParanoid" id="A0A1B7MD39"/>
<dbReference type="Proteomes" id="UP000092154">
    <property type="component" value="Unassembled WGS sequence"/>
</dbReference>
<evidence type="ECO:0000313" key="1">
    <source>
        <dbReference type="EMBL" id="OAX30508.1"/>
    </source>
</evidence>